<dbReference type="RefSeq" id="WP_008058933.1">
    <property type="nucleotide sequence ID" value="NZ_AFHG01000030.1"/>
</dbReference>
<gene>
    <name evidence="2" type="ORF">METUNv1_00739</name>
</gene>
<keyword evidence="3" id="KW-1185">Reference proteome</keyword>
<evidence type="ECO:0000313" key="3">
    <source>
        <dbReference type="Proteomes" id="UP000005019"/>
    </source>
</evidence>
<comment type="caution">
    <text evidence="2">The sequence shown here is derived from an EMBL/GenBank/DDBJ whole genome shotgun (WGS) entry which is preliminary data.</text>
</comment>
<reference evidence="2 3" key="1">
    <citation type="journal article" date="2011" name="J. Bacteriol.">
        <title>Genome sequence of Methyloversatilis universalis FAM5T, a methylotrophic representative of the order Rhodocyclales.</title>
        <authorList>
            <person name="Kittichotirat W."/>
            <person name="Good N.M."/>
            <person name="Hall R."/>
            <person name="Bringel F."/>
            <person name="Lajus A."/>
            <person name="Medigue C."/>
            <person name="Smalley N.E."/>
            <person name="Beck D."/>
            <person name="Bumgarner R."/>
            <person name="Vuilleumier S."/>
            <person name="Kalyuzhnaya M.G."/>
        </authorList>
    </citation>
    <scope>NUCLEOTIDE SEQUENCE [LARGE SCALE GENOMIC DNA]</scope>
    <source>
        <strain evidence="3">ATCC BAA-1314 / JCM 13912 / FAM5</strain>
    </source>
</reference>
<dbReference type="eggNOG" id="ENOG50302EQ">
    <property type="taxonomic scope" value="Bacteria"/>
</dbReference>
<keyword evidence="1" id="KW-0812">Transmembrane</keyword>
<protein>
    <submittedName>
        <fullName evidence="2">Uncharacterized protein</fullName>
    </submittedName>
</protein>
<keyword evidence="1" id="KW-1133">Transmembrane helix</keyword>
<evidence type="ECO:0000313" key="2">
    <source>
        <dbReference type="EMBL" id="EGK72907.1"/>
    </source>
</evidence>
<sequence length="182" mass="20407">MSRRPPLPELDFVVRRRAPGWLGWLVLALGVAAGLWVFETHQVLTGEVEALRLDNRRAARAAEQARVLARREQEDPALRARFEVARKLSQQMARDWQPLFAALEARAGEHAQVALLSVEPDATRGQLRVTGEAKDLDALFAYAESFGAAGVLAAPRIEVFEFKQREGVQVVAFSLRLNWRRA</sequence>
<proteinExistence type="predicted"/>
<feature type="transmembrane region" description="Helical" evidence="1">
    <location>
        <begin position="21"/>
        <end position="38"/>
    </location>
</feature>
<dbReference type="STRING" id="1000565.METUNv1_00739"/>
<dbReference type="OrthoDB" id="8703192at2"/>
<keyword evidence="1" id="KW-0472">Membrane</keyword>
<evidence type="ECO:0000256" key="1">
    <source>
        <dbReference type="SAM" id="Phobius"/>
    </source>
</evidence>
<dbReference type="AlphaFoldDB" id="F5R9B6"/>
<name>F5R9B6_METUF</name>
<organism evidence="2 3">
    <name type="scientific">Methyloversatilis universalis (strain ATCC BAA-1314 / DSM 25237 / JCM 13912 / CCUG 52030 / FAM5)</name>
    <dbReference type="NCBI Taxonomy" id="1000565"/>
    <lineage>
        <taxon>Bacteria</taxon>
        <taxon>Pseudomonadati</taxon>
        <taxon>Pseudomonadota</taxon>
        <taxon>Betaproteobacteria</taxon>
        <taxon>Nitrosomonadales</taxon>
        <taxon>Sterolibacteriaceae</taxon>
        <taxon>Methyloversatilis</taxon>
    </lineage>
</organism>
<dbReference type="Proteomes" id="UP000005019">
    <property type="component" value="Unassembled WGS sequence"/>
</dbReference>
<dbReference type="EMBL" id="AFHG01000030">
    <property type="protein sequence ID" value="EGK72907.1"/>
    <property type="molecule type" value="Genomic_DNA"/>
</dbReference>
<accession>F5R9B6</accession>